<dbReference type="Proteomes" id="UP000242427">
    <property type="component" value="Unassembled WGS sequence"/>
</dbReference>
<protein>
    <submittedName>
        <fullName evidence="2">Transcriptional regulator</fullName>
    </submittedName>
</protein>
<evidence type="ECO:0000259" key="1">
    <source>
        <dbReference type="PROSITE" id="PS50943"/>
    </source>
</evidence>
<dbReference type="RefSeq" id="WP_106675792.1">
    <property type="nucleotide sequence ID" value="NZ_PXWG01000021.1"/>
</dbReference>
<dbReference type="EMBL" id="PXWG01000021">
    <property type="protein sequence ID" value="PSJ28534.1"/>
    <property type="molecule type" value="Genomic_DNA"/>
</dbReference>
<name>A0A9X7JRE5_9ACTN</name>
<dbReference type="Gene3D" id="1.10.260.40">
    <property type="entry name" value="lambda repressor-like DNA-binding domains"/>
    <property type="match status" value="1"/>
</dbReference>
<dbReference type="SUPFAM" id="SSF47413">
    <property type="entry name" value="lambda repressor-like DNA-binding domains"/>
    <property type="match status" value="1"/>
</dbReference>
<proteinExistence type="predicted"/>
<dbReference type="InterPro" id="IPR001387">
    <property type="entry name" value="Cro/C1-type_HTH"/>
</dbReference>
<dbReference type="InterPro" id="IPR043917">
    <property type="entry name" value="DUF5753"/>
</dbReference>
<reference evidence="2 3" key="1">
    <citation type="submission" date="2018-03" db="EMBL/GenBank/DDBJ databases">
        <title>Chitinolytic properties of Streptosporangium nondiastaticum TBG75A20.</title>
        <authorList>
            <person name="Gayathri V."/>
            <person name="Shiburaj S."/>
        </authorList>
    </citation>
    <scope>NUCLEOTIDE SEQUENCE [LARGE SCALE GENOMIC DNA]</scope>
    <source>
        <strain evidence="2 3">TBG75A20</strain>
    </source>
</reference>
<dbReference type="Pfam" id="PF13560">
    <property type="entry name" value="HTH_31"/>
    <property type="match status" value="1"/>
</dbReference>
<dbReference type="SMART" id="SM00530">
    <property type="entry name" value="HTH_XRE"/>
    <property type="match status" value="1"/>
</dbReference>
<evidence type="ECO:0000313" key="2">
    <source>
        <dbReference type="EMBL" id="PSJ28534.1"/>
    </source>
</evidence>
<dbReference type="CDD" id="cd00093">
    <property type="entry name" value="HTH_XRE"/>
    <property type="match status" value="1"/>
</dbReference>
<sequence length="290" mass="32445">MADATPTLLRRRLGTILKTMRMRAGLNLADAAKLLDLYGAPSLSKIENGKHRPPDLDKFFAVYGVEDADRIAETQEIAKLANSSRQYALYTQYRDVIRSPFADFMELEEIATRTDAYGALVIPGLLQTVDYAHAVIEGSSVWKTMREVRAFAELRMKRQGILVHNAESDRPPLTLRCVLDEACLRREVGGRGVLRGQLEHLLTVSMQPNIELQVLPFAAGAHTGINGAYTVFNFHVGEPVVAVEPLAKSIYLEEDAHVVRYAIAFEHLQAQALDPEMSRDFIRRIAKETQ</sequence>
<comment type="caution">
    <text evidence="2">The sequence shown here is derived from an EMBL/GenBank/DDBJ whole genome shotgun (WGS) entry which is preliminary data.</text>
</comment>
<organism evidence="2 3">
    <name type="scientific">Streptosporangium nondiastaticum</name>
    <dbReference type="NCBI Taxonomy" id="35764"/>
    <lineage>
        <taxon>Bacteria</taxon>
        <taxon>Bacillati</taxon>
        <taxon>Actinomycetota</taxon>
        <taxon>Actinomycetes</taxon>
        <taxon>Streptosporangiales</taxon>
        <taxon>Streptosporangiaceae</taxon>
        <taxon>Streptosporangium</taxon>
    </lineage>
</organism>
<dbReference type="OrthoDB" id="4054122at2"/>
<dbReference type="Pfam" id="PF19054">
    <property type="entry name" value="DUF5753"/>
    <property type="match status" value="1"/>
</dbReference>
<dbReference type="PROSITE" id="PS50943">
    <property type="entry name" value="HTH_CROC1"/>
    <property type="match status" value="1"/>
</dbReference>
<evidence type="ECO:0000313" key="3">
    <source>
        <dbReference type="Proteomes" id="UP000242427"/>
    </source>
</evidence>
<keyword evidence="3" id="KW-1185">Reference proteome</keyword>
<gene>
    <name evidence="2" type="ORF">B7P34_11750</name>
</gene>
<dbReference type="AlphaFoldDB" id="A0A9X7JRE5"/>
<dbReference type="InterPro" id="IPR010982">
    <property type="entry name" value="Lambda_DNA-bd_dom_sf"/>
</dbReference>
<dbReference type="GO" id="GO:0003677">
    <property type="term" value="F:DNA binding"/>
    <property type="evidence" value="ECO:0007669"/>
    <property type="project" value="InterPro"/>
</dbReference>
<accession>A0A9X7JRE5</accession>
<feature type="domain" description="HTH cro/C1-type" evidence="1">
    <location>
        <begin position="17"/>
        <end position="71"/>
    </location>
</feature>